<feature type="non-terminal residue" evidence="2">
    <location>
        <position position="1"/>
    </location>
</feature>
<feature type="non-terminal residue" evidence="2">
    <location>
        <position position="57"/>
    </location>
</feature>
<evidence type="ECO:0000313" key="2">
    <source>
        <dbReference type="EMBL" id="CAF5151658.1"/>
    </source>
</evidence>
<dbReference type="AlphaFoldDB" id="A0A822GJD6"/>
<feature type="compositionally biased region" description="Low complexity" evidence="1">
    <location>
        <begin position="1"/>
        <end position="11"/>
    </location>
</feature>
<comment type="caution">
    <text evidence="2">The sequence shown here is derived from an EMBL/GenBank/DDBJ whole genome shotgun (WGS) entry which is preliminary data.</text>
</comment>
<sequence>NSTSSNQSNTSPRIIAADRSPKYAPLPTVDTFLVSSTAPLATADDDLPPIVNLRDTS</sequence>
<dbReference type="Proteomes" id="UP000663848">
    <property type="component" value="Unassembled WGS sequence"/>
</dbReference>
<feature type="region of interest" description="Disordered" evidence="1">
    <location>
        <begin position="1"/>
        <end position="21"/>
    </location>
</feature>
<evidence type="ECO:0000256" key="1">
    <source>
        <dbReference type="SAM" id="MobiDB-lite"/>
    </source>
</evidence>
<name>A0A822GJD6_9BILA</name>
<dbReference type="EMBL" id="CAJOBR010099971">
    <property type="protein sequence ID" value="CAF5151658.1"/>
    <property type="molecule type" value="Genomic_DNA"/>
</dbReference>
<organism evidence="2 3">
    <name type="scientific">Rotaria socialis</name>
    <dbReference type="NCBI Taxonomy" id="392032"/>
    <lineage>
        <taxon>Eukaryota</taxon>
        <taxon>Metazoa</taxon>
        <taxon>Spiralia</taxon>
        <taxon>Gnathifera</taxon>
        <taxon>Rotifera</taxon>
        <taxon>Eurotatoria</taxon>
        <taxon>Bdelloidea</taxon>
        <taxon>Philodinida</taxon>
        <taxon>Philodinidae</taxon>
        <taxon>Rotaria</taxon>
    </lineage>
</organism>
<accession>A0A822GJD6</accession>
<evidence type="ECO:0000313" key="3">
    <source>
        <dbReference type="Proteomes" id="UP000663848"/>
    </source>
</evidence>
<gene>
    <name evidence="2" type="ORF">QYT958_LOCUS48617</name>
</gene>
<proteinExistence type="predicted"/>
<protein>
    <submittedName>
        <fullName evidence="2">Uncharacterized protein</fullName>
    </submittedName>
</protein>
<reference evidence="2" key="1">
    <citation type="submission" date="2021-02" db="EMBL/GenBank/DDBJ databases">
        <authorList>
            <person name="Nowell W R."/>
        </authorList>
    </citation>
    <scope>NUCLEOTIDE SEQUENCE</scope>
</reference>